<dbReference type="PATRIC" id="fig|1566026.4.peg.515"/>
<evidence type="ECO:0000259" key="3">
    <source>
        <dbReference type="Pfam" id="PF06414"/>
    </source>
</evidence>
<accession>A0A0L8AKZ4</accession>
<organism evidence="4 5">
    <name type="scientific">Roseivirga seohaensis subsp. aquiponti</name>
    <dbReference type="NCBI Taxonomy" id="1566026"/>
    <lineage>
        <taxon>Bacteria</taxon>
        <taxon>Pseudomonadati</taxon>
        <taxon>Bacteroidota</taxon>
        <taxon>Cytophagia</taxon>
        <taxon>Cytophagales</taxon>
        <taxon>Roseivirgaceae</taxon>
        <taxon>Roseivirga</taxon>
    </lineage>
</organism>
<dbReference type="SUPFAM" id="SSF52540">
    <property type="entry name" value="P-loop containing nucleoside triphosphate hydrolases"/>
    <property type="match status" value="1"/>
</dbReference>
<name>A0A0L8AKZ4_9BACT</name>
<dbReference type="OrthoDB" id="9791543at2"/>
<dbReference type="Gene3D" id="3.40.50.300">
    <property type="entry name" value="P-loop containing nucleotide triphosphate hydrolases"/>
    <property type="match status" value="1"/>
</dbReference>
<dbReference type="GO" id="GO:0005524">
    <property type="term" value="F:ATP binding"/>
    <property type="evidence" value="ECO:0007669"/>
    <property type="project" value="UniProtKB-KW"/>
</dbReference>
<dbReference type="PANTHER" id="PTHR39206:SF1">
    <property type="entry name" value="SLL8004 PROTEIN"/>
    <property type="match status" value="1"/>
</dbReference>
<gene>
    <name evidence="4" type="ORF">OB69_11145</name>
</gene>
<feature type="domain" description="Zeta toxin" evidence="3">
    <location>
        <begin position="1"/>
        <end position="155"/>
    </location>
</feature>
<reference evidence="5" key="1">
    <citation type="submission" date="2014-11" db="EMBL/GenBank/DDBJ databases">
        <title>Genome sequencing of Roseivirga sp. D-25.</title>
        <authorList>
            <person name="Selvaratnam C."/>
            <person name="Thevarajoo S."/>
            <person name="Goh K.M."/>
            <person name="Eee R."/>
            <person name="Chan K.-G."/>
            <person name="Chong C.S."/>
        </authorList>
    </citation>
    <scope>NUCLEOTIDE SEQUENCE [LARGE SCALE GENOMIC DNA]</scope>
    <source>
        <strain evidence="5">D-25</strain>
    </source>
</reference>
<evidence type="ECO:0000313" key="5">
    <source>
        <dbReference type="Proteomes" id="UP000036908"/>
    </source>
</evidence>
<dbReference type="AlphaFoldDB" id="A0A0L8AKZ4"/>
<dbReference type="Pfam" id="PF06414">
    <property type="entry name" value="Zeta_toxin"/>
    <property type="match status" value="1"/>
</dbReference>
<dbReference type="InterPro" id="IPR027417">
    <property type="entry name" value="P-loop_NTPase"/>
</dbReference>
<keyword evidence="2" id="KW-0067">ATP-binding</keyword>
<dbReference type="PANTHER" id="PTHR39206">
    <property type="entry name" value="SLL8004 PROTEIN"/>
    <property type="match status" value="1"/>
</dbReference>
<keyword evidence="5" id="KW-1185">Reference proteome</keyword>
<sequence length="188" mass="21286">MYIIAGPNGAGKTTLSYTILPEIFDCDEFVNADEIAKGISPLNPEKAGIRAGRLMLLRIKELVNNEESFAFETTLSTKSYQGFVKMTRVRGYEVILLFLALDSVDLAIHRVDTRVKEGGHNIPVTTIERRYFNGLVNFFKIYKSIVDKWILVDNSSENFEFIAQGSGSEVVIKNEKIWSDLNRKYNGH</sequence>
<dbReference type="Proteomes" id="UP000036908">
    <property type="component" value="Unassembled WGS sequence"/>
</dbReference>
<dbReference type="EMBL" id="JSVA01000010">
    <property type="protein sequence ID" value="KOF02840.1"/>
    <property type="molecule type" value="Genomic_DNA"/>
</dbReference>
<evidence type="ECO:0000256" key="2">
    <source>
        <dbReference type="ARBA" id="ARBA00022840"/>
    </source>
</evidence>
<dbReference type="GO" id="GO:0016301">
    <property type="term" value="F:kinase activity"/>
    <property type="evidence" value="ECO:0007669"/>
    <property type="project" value="InterPro"/>
</dbReference>
<proteinExistence type="predicted"/>
<dbReference type="InterPro" id="IPR010488">
    <property type="entry name" value="Zeta_toxin_domain"/>
</dbReference>
<keyword evidence="1" id="KW-0547">Nucleotide-binding</keyword>
<comment type="caution">
    <text evidence="4">The sequence shown here is derived from an EMBL/GenBank/DDBJ whole genome shotgun (WGS) entry which is preliminary data.</text>
</comment>
<dbReference type="RefSeq" id="WP_053223798.1">
    <property type="nucleotide sequence ID" value="NZ_JSVA01000010.1"/>
</dbReference>
<evidence type="ECO:0000313" key="4">
    <source>
        <dbReference type="EMBL" id="KOF02840.1"/>
    </source>
</evidence>
<evidence type="ECO:0000256" key="1">
    <source>
        <dbReference type="ARBA" id="ARBA00022741"/>
    </source>
</evidence>
<protein>
    <submittedName>
        <fullName evidence="4">Zeta toxin</fullName>
    </submittedName>
</protein>